<protein>
    <submittedName>
        <fullName evidence="2">Uncharacterized protein</fullName>
    </submittedName>
</protein>
<feature type="compositionally biased region" description="Low complexity" evidence="1">
    <location>
        <begin position="243"/>
        <end position="252"/>
    </location>
</feature>
<gene>
    <name evidence="2" type="ORF">B0T22DRAFT_477146</name>
</gene>
<proteinExistence type="predicted"/>
<name>A0AAE0XJ18_9PEZI</name>
<evidence type="ECO:0000313" key="2">
    <source>
        <dbReference type="EMBL" id="KAK3694394.1"/>
    </source>
</evidence>
<feature type="region of interest" description="Disordered" evidence="1">
    <location>
        <begin position="147"/>
        <end position="252"/>
    </location>
</feature>
<sequence length="362" mass="38540">MLANYYPATSIHVAMPAGEAPDFQMSSDEPALWANPDNFLPWADTTAHAHSSAYGSNPGAQFVDTWRGGVPPSGHGNATVLNQAADDTAWLAYGQMPAATDYFGMPSQISSAGAVFPETAWDAHDQPLFSPYSEVPPSIINNTVKRSSSVEDGFGGSLDGTSFDAIPRWNDMSGPASPNAAPETSAKSKGKSKSKPKSKPISTKTASKTDSRSRTGASAAGSGSGSGSGSTKGQSGTHKRKSSQASELPPAPPAAELVSQIYRVASEKIGREAWRICKAEAREMAQRRGQLLEHESGALERETQQLQLNVSMLRETASRQQMQTWLLQANVGGLRDTVSRQQMDLEDAIRRAELLASGSFPR</sequence>
<evidence type="ECO:0000256" key="1">
    <source>
        <dbReference type="SAM" id="MobiDB-lite"/>
    </source>
</evidence>
<dbReference type="Proteomes" id="UP001270362">
    <property type="component" value="Unassembled WGS sequence"/>
</dbReference>
<dbReference type="AlphaFoldDB" id="A0AAE0XJ18"/>
<organism evidence="2 3">
    <name type="scientific">Podospora appendiculata</name>
    <dbReference type="NCBI Taxonomy" id="314037"/>
    <lineage>
        <taxon>Eukaryota</taxon>
        <taxon>Fungi</taxon>
        <taxon>Dikarya</taxon>
        <taxon>Ascomycota</taxon>
        <taxon>Pezizomycotina</taxon>
        <taxon>Sordariomycetes</taxon>
        <taxon>Sordariomycetidae</taxon>
        <taxon>Sordariales</taxon>
        <taxon>Podosporaceae</taxon>
        <taxon>Podospora</taxon>
    </lineage>
</organism>
<feature type="compositionally biased region" description="Basic residues" evidence="1">
    <location>
        <begin position="188"/>
        <end position="198"/>
    </location>
</feature>
<comment type="caution">
    <text evidence="2">The sequence shown here is derived from an EMBL/GenBank/DDBJ whole genome shotgun (WGS) entry which is preliminary data.</text>
</comment>
<reference evidence="2" key="2">
    <citation type="submission" date="2023-06" db="EMBL/GenBank/DDBJ databases">
        <authorList>
            <consortium name="Lawrence Berkeley National Laboratory"/>
            <person name="Haridas S."/>
            <person name="Hensen N."/>
            <person name="Bonometti L."/>
            <person name="Westerberg I."/>
            <person name="Brannstrom I.O."/>
            <person name="Guillou S."/>
            <person name="Cros-Aarteil S."/>
            <person name="Calhoun S."/>
            <person name="Kuo A."/>
            <person name="Mondo S."/>
            <person name="Pangilinan J."/>
            <person name="Riley R."/>
            <person name="Labutti K."/>
            <person name="Andreopoulos B."/>
            <person name="Lipzen A."/>
            <person name="Chen C."/>
            <person name="Yanf M."/>
            <person name="Daum C."/>
            <person name="Ng V."/>
            <person name="Clum A."/>
            <person name="Steindorff A."/>
            <person name="Ohm R."/>
            <person name="Martin F."/>
            <person name="Silar P."/>
            <person name="Natvig D."/>
            <person name="Lalanne C."/>
            <person name="Gautier V."/>
            <person name="Ament-Velasquez S.L."/>
            <person name="Kruys A."/>
            <person name="Hutchinson M.I."/>
            <person name="Powell A.J."/>
            <person name="Barry K."/>
            <person name="Miller A.N."/>
            <person name="Grigoriev I.V."/>
            <person name="Debuchy R."/>
            <person name="Gladieux P."/>
            <person name="Thoren M.H."/>
            <person name="Johannesson H."/>
        </authorList>
    </citation>
    <scope>NUCLEOTIDE SEQUENCE</scope>
    <source>
        <strain evidence="2">CBS 314.62</strain>
    </source>
</reference>
<dbReference type="EMBL" id="JAULSO010000001">
    <property type="protein sequence ID" value="KAK3694394.1"/>
    <property type="molecule type" value="Genomic_DNA"/>
</dbReference>
<reference evidence="2" key="1">
    <citation type="journal article" date="2023" name="Mol. Phylogenet. Evol.">
        <title>Genome-scale phylogeny and comparative genomics of the fungal order Sordariales.</title>
        <authorList>
            <person name="Hensen N."/>
            <person name="Bonometti L."/>
            <person name="Westerberg I."/>
            <person name="Brannstrom I.O."/>
            <person name="Guillou S."/>
            <person name="Cros-Aarteil S."/>
            <person name="Calhoun S."/>
            <person name="Haridas S."/>
            <person name="Kuo A."/>
            <person name="Mondo S."/>
            <person name="Pangilinan J."/>
            <person name="Riley R."/>
            <person name="LaButti K."/>
            <person name="Andreopoulos B."/>
            <person name="Lipzen A."/>
            <person name="Chen C."/>
            <person name="Yan M."/>
            <person name="Daum C."/>
            <person name="Ng V."/>
            <person name="Clum A."/>
            <person name="Steindorff A."/>
            <person name="Ohm R.A."/>
            <person name="Martin F."/>
            <person name="Silar P."/>
            <person name="Natvig D.O."/>
            <person name="Lalanne C."/>
            <person name="Gautier V."/>
            <person name="Ament-Velasquez S.L."/>
            <person name="Kruys A."/>
            <person name="Hutchinson M.I."/>
            <person name="Powell A.J."/>
            <person name="Barry K."/>
            <person name="Miller A.N."/>
            <person name="Grigoriev I.V."/>
            <person name="Debuchy R."/>
            <person name="Gladieux P."/>
            <person name="Hiltunen Thoren M."/>
            <person name="Johannesson H."/>
        </authorList>
    </citation>
    <scope>NUCLEOTIDE SEQUENCE</scope>
    <source>
        <strain evidence="2">CBS 314.62</strain>
    </source>
</reference>
<accession>A0AAE0XJ18</accession>
<evidence type="ECO:0000313" key="3">
    <source>
        <dbReference type="Proteomes" id="UP001270362"/>
    </source>
</evidence>
<keyword evidence="3" id="KW-1185">Reference proteome</keyword>